<name>A0A7C9ACS9_OPUST</name>
<organism evidence="1">
    <name type="scientific">Opuntia streptacantha</name>
    <name type="common">Prickly pear cactus</name>
    <name type="synonym">Opuntia cardona</name>
    <dbReference type="NCBI Taxonomy" id="393608"/>
    <lineage>
        <taxon>Eukaryota</taxon>
        <taxon>Viridiplantae</taxon>
        <taxon>Streptophyta</taxon>
        <taxon>Embryophyta</taxon>
        <taxon>Tracheophyta</taxon>
        <taxon>Spermatophyta</taxon>
        <taxon>Magnoliopsida</taxon>
        <taxon>eudicotyledons</taxon>
        <taxon>Gunneridae</taxon>
        <taxon>Pentapetalae</taxon>
        <taxon>Caryophyllales</taxon>
        <taxon>Cactineae</taxon>
        <taxon>Cactaceae</taxon>
        <taxon>Opuntioideae</taxon>
        <taxon>Opuntia</taxon>
    </lineage>
</organism>
<evidence type="ECO:0000313" key="1">
    <source>
        <dbReference type="EMBL" id="MBA4663550.1"/>
    </source>
</evidence>
<protein>
    <submittedName>
        <fullName evidence="1">Uncharacterized protein</fullName>
    </submittedName>
</protein>
<dbReference type="EMBL" id="GISG01220667">
    <property type="protein sequence ID" value="MBA4663550.1"/>
    <property type="molecule type" value="Transcribed_RNA"/>
</dbReference>
<accession>A0A7C9ACS9</accession>
<dbReference type="AlphaFoldDB" id="A0A7C9ACS9"/>
<reference evidence="1" key="1">
    <citation type="journal article" date="2013" name="J. Plant Res.">
        <title>Effect of fungi and light on seed germination of three Opuntia species from semiarid lands of central Mexico.</title>
        <authorList>
            <person name="Delgado-Sanchez P."/>
            <person name="Jimenez-Bremont J.F."/>
            <person name="Guerrero-Gonzalez Mde L."/>
            <person name="Flores J."/>
        </authorList>
    </citation>
    <scope>NUCLEOTIDE SEQUENCE</scope>
    <source>
        <tissue evidence="1">Cladode</tissue>
    </source>
</reference>
<proteinExistence type="predicted"/>
<reference evidence="1" key="2">
    <citation type="submission" date="2020-07" db="EMBL/GenBank/DDBJ databases">
        <authorList>
            <person name="Vera ALvarez R."/>
            <person name="Arias-Moreno D.M."/>
            <person name="Jimenez-Jacinto V."/>
            <person name="Jimenez-Bremont J.F."/>
            <person name="Swaminathan K."/>
            <person name="Moose S.P."/>
            <person name="Guerrero-Gonzalez M.L."/>
            <person name="Marino-Ramirez L."/>
            <person name="Landsman D."/>
            <person name="Rodriguez-Kessler M."/>
            <person name="Delgado-Sanchez P."/>
        </authorList>
    </citation>
    <scope>NUCLEOTIDE SEQUENCE</scope>
    <source>
        <tissue evidence="1">Cladode</tissue>
    </source>
</reference>
<sequence>MPSIPLDPRDSCSKFLNPSKSCSRISPPIWLLLKSRDASDGNAHKCGSTLLSKWLPNKSRVLSFGRVDDSFRESFCEITWLIPFQLKYSSSRLLKASKAFNRITPPSWLSDR</sequence>